<dbReference type="Proteomes" id="UP000184267">
    <property type="component" value="Unassembled WGS sequence"/>
</dbReference>
<protein>
    <submittedName>
        <fullName evidence="3">Uncharacterized protein</fullName>
    </submittedName>
</protein>
<keyword evidence="4" id="KW-1185">Reference proteome</keyword>
<proteinExistence type="predicted"/>
<accession>A0A1M2VKF0</accession>
<dbReference type="AlphaFoldDB" id="A0A1M2VKF0"/>
<dbReference type="STRING" id="154538.A0A1M2VKF0"/>
<evidence type="ECO:0000256" key="2">
    <source>
        <dbReference type="SAM" id="Phobius"/>
    </source>
</evidence>
<keyword evidence="2" id="KW-0472">Membrane</keyword>
<sequence>MSSSSSELIDDSDSRVQYSGGWTLDEGVAEVNRTRHGANSTGLQAALSFTGTGIRVIGTVGASDTFGWPTTAYLFDEMDACTYTPPFIPTGETAYNVTFFSARNLSQATHTIIIQLQNATSPDTFWLDYFLVDSAPGPSNVTMKAEPSAERSNSGAIVGATVASGAVLALLVLAFVCFKRRRHLRDSQADAVMSPFTFSREPFATATTAPSPIPSILHLTNSSEMLSTRAVVAFATHSAYTPSPAPPCEVAPREGVKTQPEFDALNPPARSARLPTATSSTPRAALPPGMRHTQPNCYDPAHSPLRSLSSQGQRANLPSSVSSTAPRAADSGLRLYDDTVLPPPYTRD</sequence>
<evidence type="ECO:0000256" key="1">
    <source>
        <dbReference type="SAM" id="MobiDB-lite"/>
    </source>
</evidence>
<dbReference type="EMBL" id="MNAD01001088">
    <property type="protein sequence ID" value="OJT08047.1"/>
    <property type="molecule type" value="Genomic_DNA"/>
</dbReference>
<organism evidence="3 4">
    <name type="scientific">Trametes pubescens</name>
    <name type="common">White-rot fungus</name>
    <dbReference type="NCBI Taxonomy" id="154538"/>
    <lineage>
        <taxon>Eukaryota</taxon>
        <taxon>Fungi</taxon>
        <taxon>Dikarya</taxon>
        <taxon>Basidiomycota</taxon>
        <taxon>Agaricomycotina</taxon>
        <taxon>Agaricomycetes</taxon>
        <taxon>Polyporales</taxon>
        <taxon>Polyporaceae</taxon>
        <taxon>Trametes</taxon>
    </lineage>
</organism>
<keyword evidence="2" id="KW-0812">Transmembrane</keyword>
<feature type="transmembrane region" description="Helical" evidence="2">
    <location>
        <begin position="156"/>
        <end position="178"/>
    </location>
</feature>
<gene>
    <name evidence="3" type="ORF">TRAPUB_1060</name>
</gene>
<evidence type="ECO:0000313" key="4">
    <source>
        <dbReference type="Proteomes" id="UP000184267"/>
    </source>
</evidence>
<dbReference type="OrthoDB" id="2755385at2759"/>
<name>A0A1M2VKF0_TRAPU</name>
<reference evidence="3 4" key="1">
    <citation type="submission" date="2016-10" db="EMBL/GenBank/DDBJ databases">
        <title>Genome sequence of the basidiomycete white-rot fungus Trametes pubescens.</title>
        <authorList>
            <person name="Makela M.R."/>
            <person name="Granchi Z."/>
            <person name="Peng M."/>
            <person name="De Vries R.P."/>
            <person name="Grigoriev I."/>
            <person name="Riley R."/>
            <person name="Hilden K."/>
        </authorList>
    </citation>
    <scope>NUCLEOTIDE SEQUENCE [LARGE SCALE GENOMIC DNA]</scope>
    <source>
        <strain evidence="3 4">FBCC735</strain>
    </source>
</reference>
<feature type="region of interest" description="Disordered" evidence="1">
    <location>
        <begin position="241"/>
        <end position="348"/>
    </location>
</feature>
<feature type="compositionally biased region" description="Polar residues" evidence="1">
    <location>
        <begin position="306"/>
        <end position="325"/>
    </location>
</feature>
<keyword evidence="2" id="KW-1133">Transmembrane helix</keyword>
<comment type="caution">
    <text evidence="3">The sequence shown here is derived from an EMBL/GenBank/DDBJ whole genome shotgun (WGS) entry which is preliminary data.</text>
</comment>
<evidence type="ECO:0000313" key="3">
    <source>
        <dbReference type="EMBL" id="OJT08047.1"/>
    </source>
</evidence>
<dbReference type="Gene3D" id="2.60.120.260">
    <property type="entry name" value="Galactose-binding domain-like"/>
    <property type="match status" value="1"/>
</dbReference>